<reference evidence="8" key="1">
    <citation type="submission" date="2019-09" db="EMBL/GenBank/DDBJ databases">
        <title>Characterisation of the sponge microbiome using genome-centric metagenomics.</title>
        <authorList>
            <person name="Engelberts J.P."/>
            <person name="Robbins S.J."/>
            <person name="De Goeij J.M."/>
            <person name="Aranda M."/>
            <person name="Bell S.C."/>
            <person name="Webster N.S."/>
        </authorList>
    </citation>
    <scope>NUCLEOTIDE SEQUENCE</scope>
    <source>
        <strain evidence="8">SB0662_bin_9</strain>
    </source>
</reference>
<dbReference type="GO" id="GO:0050897">
    <property type="term" value="F:cobalt ion binding"/>
    <property type="evidence" value="ECO:0007669"/>
    <property type="project" value="InterPro"/>
</dbReference>
<keyword evidence="1" id="KW-0963">Cytoplasm</keyword>
<dbReference type="InterPro" id="IPR002933">
    <property type="entry name" value="Peptidase_M20"/>
</dbReference>
<evidence type="ECO:0000313" key="8">
    <source>
        <dbReference type="EMBL" id="MYD89209.1"/>
    </source>
</evidence>
<name>A0A6B1DNB6_9CHLR</name>
<evidence type="ECO:0000256" key="6">
    <source>
        <dbReference type="ARBA" id="ARBA00023154"/>
    </source>
</evidence>
<dbReference type="GO" id="GO:0016811">
    <property type="term" value="F:hydrolase activity, acting on carbon-nitrogen (but not peptide) bonds, in linear amides"/>
    <property type="evidence" value="ECO:0007669"/>
    <property type="project" value="InterPro"/>
</dbReference>
<keyword evidence="5" id="KW-0862">Zinc</keyword>
<dbReference type="GO" id="GO:0008270">
    <property type="term" value="F:zinc ion binding"/>
    <property type="evidence" value="ECO:0007669"/>
    <property type="project" value="InterPro"/>
</dbReference>
<dbReference type="GO" id="GO:0009085">
    <property type="term" value="P:lysine biosynthetic process"/>
    <property type="evidence" value="ECO:0007669"/>
    <property type="project" value="UniProtKB-KW"/>
</dbReference>
<accession>A0A6B1DNB6</accession>
<keyword evidence="6" id="KW-0457">Lysine biosynthesis</keyword>
<proteinExistence type="predicted"/>
<dbReference type="AlphaFoldDB" id="A0A6B1DNB6"/>
<evidence type="ECO:0000256" key="2">
    <source>
        <dbReference type="ARBA" id="ARBA00022605"/>
    </source>
</evidence>
<evidence type="ECO:0000256" key="5">
    <source>
        <dbReference type="ARBA" id="ARBA00022833"/>
    </source>
</evidence>
<keyword evidence="4 8" id="KW-0378">Hydrolase</keyword>
<dbReference type="InterPro" id="IPR001261">
    <property type="entry name" value="ArgE/DapE_CS"/>
</dbReference>
<keyword evidence="3" id="KW-0479">Metal-binding</keyword>
<dbReference type="PROSITE" id="PS00758">
    <property type="entry name" value="ARGE_DAPE_CPG2_1"/>
    <property type="match status" value="1"/>
</dbReference>
<evidence type="ECO:0000256" key="1">
    <source>
        <dbReference type="ARBA" id="ARBA00022490"/>
    </source>
</evidence>
<organism evidence="8">
    <name type="scientific">Caldilineaceae bacterium SB0662_bin_9</name>
    <dbReference type="NCBI Taxonomy" id="2605258"/>
    <lineage>
        <taxon>Bacteria</taxon>
        <taxon>Bacillati</taxon>
        <taxon>Chloroflexota</taxon>
        <taxon>Caldilineae</taxon>
        <taxon>Caldilineales</taxon>
        <taxon>Caldilineaceae</taxon>
    </lineage>
</organism>
<dbReference type="Gene3D" id="3.40.630.10">
    <property type="entry name" value="Zn peptidases"/>
    <property type="match status" value="2"/>
</dbReference>
<protein>
    <submittedName>
        <fullName evidence="8">M20/M25/M40 family metallo-hydrolase</fullName>
    </submittedName>
</protein>
<keyword evidence="2" id="KW-0028">Amino-acid biosynthesis</keyword>
<sequence length="401" mass="43539">MSLPVSDRAACRLLRNLVEIPSVSGDELAASRWLTAQMRDLGYDHAEVDSANNAVGRMGRADAPRTVMLLGHIDTVPGHIPVELKVVGGKQVLYGRGTVDAKGPLATFTVAAANLKQALPEDCQVVVVGAVEEEAATSKGARCIRDRHNGLILPIPDYCLVGEPTGTTGIARGYKGRILLRFQAWQPTAHTAGPGTEIAELAVAFWLYVKHLVEAGGQPESQVFEATSPSLREINTELWRNGQNHVSTLIGIRLPVGFDALHFVQNLRRWCEEQIGPVREPMPTRIDADIPIEFACAGPIVEAQLDLSGFEPAWLTPRRNHLSTCLRGAIRRVTGDPPRFLVKTGTCDMNVVGPAWGCPMFAYGPGDSELDHTPEEHIEIEGYLDAVRVLTDALGTLVRMS</sequence>
<dbReference type="PANTHER" id="PTHR43808:SF28">
    <property type="entry name" value="[LYSW]-LYSINE_[LYSW]-ORNITHINE HYDROLASE"/>
    <property type="match status" value="1"/>
</dbReference>
<dbReference type="Gene3D" id="3.30.70.360">
    <property type="match status" value="1"/>
</dbReference>
<dbReference type="EMBL" id="VXPY01000013">
    <property type="protein sequence ID" value="MYD89209.1"/>
    <property type="molecule type" value="Genomic_DNA"/>
</dbReference>
<dbReference type="PANTHER" id="PTHR43808">
    <property type="entry name" value="ACETYLORNITHINE DEACETYLASE"/>
    <property type="match status" value="1"/>
</dbReference>
<evidence type="ECO:0000256" key="7">
    <source>
        <dbReference type="ARBA" id="ARBA00023285"/>
    </source>
</evidence>
<dbReference type="NCBIfam" id="TIGR01902">
    <property type="entry name" value="dapE-lys-deAc"/>
    <property type="match status" value="1"/>
</dbReference>
<dbReference type="InterPro" id="IPR050072">
    <property type="entry name" value="Peptidase_M20A"/>
</dbReference>
<comment type="caution">
    <text evidence="8">The sequence shown here is derived from an EMBL/GenBank/DDBJ whole genome shotgun (WGS) entry which is preliminary data.</text>
</comment>
<keyword evidence="7" id="KW-0170">Cobalt</keyword>
<dbReference type="SUPFAM" id="SSF53187">
    <property type="entry name" value="Zn-dependent exopeptidases"/>
    <property type="match status" value="1"/>
</dbReference>
<gene>
    <name evidence="8" type="ORF">F4Y08_02555</name>
</gene>
<evidence type="ECO:0000256" key="4">
    <source>
        <dbReference type="ARBA" id="ARBA00022801"/>
    </source>
</evidence>
<dbReference type="InterPro" id="IPR010175">
    <property type="entry name" value="LysK"/>
</dbReference>
<dbReference type="Pfam" id="PF01546">
    <property type="entry name" value="Peptidase_M20"/>
    <property type="match status" value="1"/>
</dbReference>
<evidence type="ECO:0000256" key="3">
    <source>
        <dbReference type="ARBA" id="ARBA00022723"/>
    </source>
</evidence>